<evidence type="ECO:0000313" key="14">
    <source>
        <dbReference type="Proteomes" id="UP001338582"/>
    </source>
</evidence>
<dbReference type="AlphaFoldDB" id="A0AAX4HEK0"/>
<keyword evidence="5 11" id="KW-0396">Initiation factor</keyword>
<keyword evidence="7 11" id="KW-0810">Translation regulation</keyword>
<evidence type="ECO:0000256" key="5">
    <source>
        <dbReference type="ARBA" id="ARBA00022540"/>
    </source>
</evidence>
<keyword evidence="8 11" id="KW-0648">Protein biosynthesis</keyword>
<sequence>MPKYTVDQLLESRELAHNPKPDVLDAFHKMVDAIAEHVERKVKVVHGDSYIDENGNERAYSHLNRRRLSRLSNTPRPNLRKKSEPTVDQDGWATFVKPKKSFGAEEGENDKIKFRELLKDTAVKVRPNNKNLGSSKAVDPRDAIADKHTNTFNAFEALGDDDD</sequence>
<evidence type="ECO:0000256" key="12">
    <source>
        <dbReference type="SAM" id="MobiDB-lite"/>
    </source>
</evidence>
<dbReference type="GeneID" id="88175225"/>
<reference evidence="13 14" key="1">
    <citation type="submission" date="2023-10" db="EMBL/GenBank/DDBJ databases">
        <title>Draft Genome Sequence of Candida saopaulonensis from a very Premature Infant with Sepsis.</title>
        <authorList>
            <person name="Ning Y."/>
            <person name="Dai R."/>
            <person name="Xiao M."/>
            <person name="Xu Y."/>
            <person name="Yan Q."/>
            <person name="Zhang L."/>
        </authorList>
    </citation>
    <scope>NUCLEOTIDE SEQUENCE [LARGE SCALE GENOMIC DNA]</scope>
    <source>
        <strain evidence="13 14">19XY460</strain>
    </source>
</reference>
<comment type="similarity">
    <text evidence="2 11">Belongs to the CAF20 family.</text>
</comment>
<evidence type="ECO:0000256" key="4">
    <source>
        <dbReference type="ARBA" id="ARBA00022490"/>
    </source>
</evidence>
<evidence type="ECO:0000256" key="10">
    <source>
        <dbReference type="ARBA" id="ARBA00025387"/>
    </source>
</evidence>
<dbReference type="GO" id="GO:0005737">
    <property type="term" value="C:cytoplasm"/>
    <property type="evidence" value="ECO:0007669"/>
    <property type="project" value="UniProtKB-SubCell"/>
</dbReference>
<gene>
    <name evidence="13" type="ORF">PUMCH_004164</name>
</gene>
<evidence type="ECO:0000256" key="2">
    <source>
        <dbReference type="ARBA" id="ARBA00006057"/>
    </source>
</evidence>
<dbReference type="EMBL" id="CP138898">
    <property type="protein sequence ID" value="WPK26803.1"/>
    <property type="molecule type" value="Genomic_DNA"/>
</dbReference>
<accession>A0AAX4HEK0</accession>
<evidence type="ECO:0000256" key="3">
    <source>
        <dbReference type="ARBA" id="ARBA00020270"/>
    </source>
</evidence>
<dbReference type="RefSeq" id="XP_062879182.1">
    <property type="nucleotide sequence ID" value="XM_063023112.1"/>
</dbReference>
<keyword evidence="4 11" id="KW-0963">Cytoplasm</keyword>
<evidence type="ECO:0000313" key="13">
    <source>
        <dbReference type="EMBL" id="WPK26803.1"/>
    </source>
</evidence>
<proteinExistence type="inferred from homology"/>
<evidence type="ECO:0000256" key="11">
    <source>
        <dbReference type="RuleBase" id="RU363005"/>
    </source>
</evidence>
<keyword evidence="14" id="KW-1185">Reference proteome</keyword>
<feature type="region of interest" description="Disordered" evidence="12">
    <location>
        <begin position="61"/>
        <end position="88"/>
    </location>
</feature>
<protein>
    <recommendedName>
        <fullName evidence="3 11">Cap-associated protein CAF20</fullName>
    </recommendedName>
</protein>
<dbReference type="GO" id="GO:0008190">
    <property type="term" value="F:eukaryotic initiation factor 4E binding"/>
    <property type="evidence" value="ECO:0007669"/>
    <property type="project" value="InterPro"/>
</dbReference>
<dbReference type="InterPro" id="IPR031456">
    <property type="entry name" value="Caf20"/>
</dbReference>
<keyword evidence="6" id="KW-0597">Phosphoprotein</keyword>
<name>A0AAX4HEK0_9ASCO</name>
<evidence type="ECO:0000256" key="9">
    <source>
        <dbReference type="ARBA" id="ARBA00023193"/>
    </source>
</evidence>
<evidence type="ECO:0000256" key="1">
    <source>
        <dbReference type="ARBA" id="ARBA00004496"/>
    </source>
</evidence>
<evidence type="ECO:0000256" key="8">
    <source>
        <dbReference type="ARBA" id="ARBA00022917"/>
    </source>
</evidence>
<dbReference type="Pfam" id="PF17052">
    <property type="entry name" value="CAF20"/>
    <property type="match status" value="1"/>
</dbReference>
<dbReference type="Proteomes" id="UP001338582">
    <property type="component" value="Chromosome 5"/>
</dbReference>
<keyword evidence="9 11" id="KW-0652">Protein synthesis inhibitor</keyword>
<dbReference type="KEGG" id="asau:88175225"/>
<dbReference type="GO" id="GO:0003743">
    <property type="term" value="F:translation initiation factor activity"/>
    <property type="evidence" value="ECO:0007669"/>
    <property type="project" value="UniProtKB-KW"/>
</dbReference>
<comment type="subcellular location">
    <subcellularLocation>
        <location evidence="1 11">Cytoplasm</location>
    </subcellularLocation>
</comment>
<evidence type="ECO:0000256" key="7">
    <source>
        <dbReference type="ARBA" id="ARBA00022845"/>
    </source>
</evidence>
<evidence type="ECO:0000256" key="6">
    <source>
        <dbReference type="ARBA" id="ARBA00022553"/>
    </source>
</evidence>
<organism evidence="13 14">
    <name type="scientific">Australozyma saopauloensis</name>
    <dbReference type="NCBI Taxonomy" id="291208"/>
    <lineage>
        <taxon>Eukaryota</taxon>
        <taxon>Fungi</taxon>
        <taxon>Dikarya</taxon>
        <taxon>Ascomycota</taxon>
        <taxon>Saccharomycotina</taxon>
        <taxon>Pichiomycetes</taxon>
        <taxon>Metschnikowiaceae</taxon>
        <taxon>Australozyma</taxon>
    </lineage>
</organism>
<comment type="function">
    <text evidence="10 11">Acts as an inhibitor of cap-dependent translation. Competes with eIF4G1 and EAP1 for binding to eIF4E and interferes with the formation of the eIF4F complex, inhibiting translation and stabilizing mRNA.</text>
</comment>
<dbReference type="GO" id="GO:0017148">
    <property type="term" value="P:negative regulation of translation"/>
    <property type="evidence" value="ECO:0007669"/>
    <property type="project" value="UniProtKB-UniRule"/>
</dbReference>